<sequence length="62" mass="6783">MNRLLTIAELQQRTETELHALFRQASQALARTATGTPERRNGLASIENISRALAMTAGARGF</sequence>
<gene>
    <name evidence="1" type="ORF">ACFOHH_00580</name>
</gene>
<evidence type="ECO:0000313" key="2">
    <source>
        <dbReference type="Proteomes" id="UP001595377"/>
    </source>
</evidence>
<proteinExistence type="predicted"/>
<dbReference type="Proteomes" id="UP001595377">
    <property type="component" value="Unassembled WGS sequence"/>
</dbReference>
<evidence type="ECO:0000313" key="1">
    <source>
        <dbReference type="EMBL" id="MFC3071594.1"/>
    </source>
</evidence>
<accession>A0ABV7D9U5</accession>
<comment type="caution">
    <text evidence="1">The sequence shown here is derived from an EMBL/GenBank/DDBJ whole genome shotgun (WGS) entry which is preliminary data.</text>
</comment>
<keyword evidence="2" id="KW-1185">Reference proteome</keyword>
<name>A0ABV7D9U5_9HYPH</name>
<organism evidence="1 2">
    <name type="scientific">Shinella pollutisoli</name>
    <dbReference type="NCBI Taxonomy" id="2250594"/>
    <lineage>
        <taxon>Bacteria</taxon>
        <taxon>Pseudomonadati</taxon>
        <taxon>Pseudomonadota</taxon>
        <taxon>Alphaproteobacteria</taxon>
        <taxon>Hyphomicrobiales</taxon>
        <taxon>Rhizobiaceae</taxon>
        <taxon>Shinella</taxon>
    </lineage>
</organism>
<dbReference type="RefSeq" id="WP_246225473.1">
    <property type="nucleotide sequence ID" value="NZ_JANFDG010000016.1"/>
</dbReference>
<protein>
    <submittedName>
        <fullName evidence="1">Uncharacterized protein</fullName>
    </submittedName>
</protein>
<dbReference type="EMBL" id="JBHRSP010000001">
    <property type="protein sequence ID" value="MFC3071594.1"/>
    <property type="molecule type" value="Genomic_DNA"/>
</dbReference>
<reference evidence="2" key="1">
    <citation type="journal article" date="2019" name="Int. J. Syst. Evol. Microbiol.">
        <title>The Global Catalogue of Microorganisms (GCM) 10K type strain sequencing project: providing services to taxonomists for standard genome sequencing and annotation.</title>
        <authorList>
            <consortium name="The Broad Institute Genomics Platform"/>
            <consortium name="The Broad Institute Genome Sequencing Center for Infectious Disease"/>
            <person name="Wu L."/>
            <person name="Ma J."/>
        </authorList>
    </citation>
    <scope>NUCLEOTIDE SEQUENCE [LARGE SCALE GENOMIC DNA]</scope>
    <source>
        <strain evidence="2">KCTC 52677</strain>
    </source>
</reference>